<dbReference type="SUPFAM" id="SSF47203">
    <property type="entry name" value="Acyl-CoA dehydrogenase C-terminal domain-like"/>
    <property type="match status" value="1"/>
</dbReference>
<proteinExistence type="predicted"/>
<dbReference type="Pfam" id="PF08028">
    <property type="entry name" value="Acyl-CoA_dh_2"/>
    <property type="match status" value="1"/>
</dbReference>
<dbReference type="InterPro" id="IPR046373">
    <property type="entry name" value="Acyl-CoA_Oxase/DH_mid-dom_sf"/>
</dbReference>
<dbReference type="Pfam" id="PF02771">
    <property type="entry name" value="Acyl-CoA_dh_N"/>
    <property type="match status" value="1"/>
</dbReference>
<keyword evidence="5" id="KW-1185">Reference proteome</keyword>
<accession>A0ABS8DBM1</accession>
<gene>
    <name evidence="4" type="ORF">LIN78_15885</name>
</gene>
<evidence type="ECO:0000256" key="1">
    <source>
        <dbReference type="ARBA" id="ARBA00023002"/>
    </source>
</evidence>
<dbReference type="Gene3D" id="1.10.540.10">
    <property type="entry name" value="Acyl-CoA dehydrogenase/oxidase, N-terminal domain"/>
    <property type="match status" value="1"/>
</dbReference>
<dbReference type="PIRSF" id="PIRSF016578">
    <property type="entry name" value="HsaA"/>
    <property type="match status" value="1"/>
</dbReference>
<dbReference type="PANTHER" id="PTHR43884">
    <property type="entry name" value="ACYL-COA DEHYDROGENASE"/>
    <property type="match status" value="1"/>
</dbReference>
<evidence type="ECO:0000313" key="4">
    <source>
        <dbReference type="EMBL" id="MCB6185028.1"/>
    </source>
</evidence>
<dbReference type="EMBL" id="JAJBZT010000011">
    <property type="protein sequence ID" value="MCB6185028.1"/>
    <property type="molecule type" value="Genomic_DNA"/>
</dbReference>
<dbReference type="InterPro" id="IPR036250">
    <property type="entry name" value="AcylCo_DH-like_C"/>
</dbReference>
<dbReference type="InterPro" id="IPR013786">
    <property type="entry name" value="AcylCoA_DH/ox_N"/>
</dbReference>
<dbReference type="SUPFAM" id="SSF56645">
    <property type="entry name" value="Acyl-CoA dehydrogenase NM domain-like"/>
    <property type="match status" value="1"/>
</dbReference>
<dbReference type="InterPro" id="IPR009100">
    <property type="entry name" value="AcylCoA_DH/oxidase_NM_dom_sf"/>
</dbReference>
<sequence>MTFLGEHSLATPAYQEKVDALIAFLDKTAIARDKKGGTAQVERDAIRQSGLLALWIPKQYGGIGASWAETLTVVRRLAAVDSSLAHVFAFQHLLLASTQLFGQPDQWEPWFEQTAKLNWFWGNALNPLDTRTISQPLADGFVFSGNKSFCSGATDSNRLLVSAIDQTTKKLIIAVLPTEREGINIFQDWDNIGQRQTDSGSIELQNVRVDAHEVLSNPGPLSTPYSALRPLIAQQILTNIYIGIAEGAYQAAKQYTSQSSRAWAASGVDHASQDPYTLGHFGDFWIGLESSRLLAEKAAHLLDDAWSVGDQLTPAHRGEVAIATATAKVASAQVGLDITSRLFDVTGARATTASLGLDRFWRNIRTHSLHDPVDYKRKELGHWALNNEYPSPTFYS</sequence>
<dbReference type="InterPro" id="IPR013107">
    <property type="entry name" value="Acyl-CoA_DH_C"/>
</dbReference>
<feature type="domain" description="Acyl-CoA dehydrogenase C-terminal" evidence="3">
    <location>
        <begin position="241"/>
        <end position="371"/>
    </location>
</feature>
<dbReference type="Gene3D" id="2.40.110.10">
    <property type="entry name" value="Butyryl-CoA Dehydrogenase, subunit A, domain 2"/>
    <property type="match status" value="1"/>
</dbReference>
<feature type="domain" description="Acyl-CoA dehydrogenase/oxidase N-terminal" evidence="2">
    <location>
        <begin position="43"/>
        <end position="116"/>
    </location>
</feature>
<protein>
    <submittedName>
        <fullName evidence="4">Acyl-CoA dehydrogenase family protein</fullName>
    </submittedName>
</protein>
<keyword evidence="1" id="KW-0560">Oxidoreductase</keyword>
<dbReference type="Proteomes" id="UP001165395">
    <property type="component" value="Unassembled WGS sequence"/>
</dbReference>
<comment type="caution">
    <text evidence="4">The sequence shown here is derived from an EMBL/GenBank/DDBJ whole genome shotgun (WGS) entry which is preliminary data.</text>
</comment>
<evidence type="ECO:0000313" key="5">
    <source>
        <dbReference type="Proteomes" id="UP001165395"/>
    </source>
</evidence>
<reference evidence="4" key="1">
    <citation type="submission" date="2021-10" db="EMBL/GenBank/DDBJ databases">
        <title>The complete genome sequence of Leeia sp. TBRC 13508.</title>
        <authorList>
            <person name="Charoenyingcharoen P."/>
            <person name="Yukphan P."/>
        </authorList>
    </citation>
    <scope>NUCLEOTIDE SEQUENCE</scope>
    <source>
        <strain evidence="4">TBRC 13508</strain>
    </source>
</reference>
<dbReference type="InterPro" id="IPR037069">
    <property type="entry name" value="AcylCoA_DH/ox_N_sf"/>
</dbReference>
<dbReference type="PANTHER" id="PTHR43884:SF12">
    <property type="entry name" value="ISOVALERYL-COA DEHYDROGENASE, MITOCHONDRIAL-RELATED"/>
    <property type="match status" value="1"/>
</dbReference>
<evidence type="ECO:0000259" key="2">
    <source>
        <dbReference type="Pfam" id="PF02771"/>
    </source>
</evidence>
<evidence type="ECO:0000259" key="3">
    <source>
        <dbReference type="Pfam" id="PF08028"/>
    </source>
</evidence>
<organism evidence="4 5">
    <name type="scientific">Leeia speluncae</name>
    <dbReference type="NCBI Taxonomy" id="2884804"/>
    <lineage>
        <taxon>Bacteria</taxon>
        <taxon>Pseudomonadati</taxon>
        <taxon>Pseudomonadota</taxon>
        <taxon>Betaproteobacteria</taxon>
        <taxon>Neisseriales</taxon>
        <taxon>Leeiaceae</taxon>
        <taxon>Leeia</taxon>
    </lineage>
</organism>
<dbReference type="Gene3D" id="1.20.140.10">
    <property type="entry name" value="Butyryl-CoA Dehydrogenase, subunit A, domain 3"/>
    <property type="match status" value="1"/>
</dbReference>
<name>A0ABS8DBM1_9NEIS</name>
<dbReference type="RefSeq" id="WP_227181855.1">
    <property type="nucleotide sequence ID" value="NZ_JAJBZT010000011.1"/>
</dbReference>